<dbReference type="PROSITE" id="PS51257">
    <property type="entry name" value="PROKAR_LIPOPROTEIN"/>
    <property type="match status" value="1"/>
</dbReference>
<keyword evidence="4" id="KW-1185">Reference proteome</keyword>
<protein>
    <recommendedName>
        <fullName evidence="5">Lipoprotein</fullName>
    </recommendedName>
</protein>
<dbReference type="EMBL" id="JADIVZ010000012">
    <property type="protein sequence ID" value="MBF4163446.1"/>
    <property type="molecule type" value="Genomic_DNA"/>
</dbReference>
<feature type="compositionally biased region" description="Low complexity" evidence="1">
    <location>
        <begin position="27"/>
        <end position="42"/>
    </location>
</feature>
<accession>A0A930Y8U8</accession>
<feature type="region of interest" description="Disordered" evidence="1">
    <location>
        <begin position="25"/>
        <end position="59"/>
    </location>
</feature>
<comment type="caution">
    <text evidence="3">The sequence shown here is derived from an EMBL/GenBank/DDBJ whole genome shotgun (WGS) entry which is preliminary data.</text>
</comment>
<gene>
    <name evidence="3" type="ORF">ISG29_17295</name>
</gene>
<evidence type="ECO:0000256" key="2">
    <source>
        <dbReference type="SAM" id="SignalP"/>
    </source>
</evidence>
<dbReference type="Proteomes" id="UP000656804">
    <property type="component" value="Unassembled WGS sequence"/>
</dbReference>
<feature type="compositionally biased region" description="Pro residues" evidence="1">
    <location>
        <begin position="43"/>
        <end position="53"/>
    </location>
</feature>
<name>A0A930Y8U8_9ACTN</name>
<feature type="signal peptide" evidence="2">
    <location>
        <begin position="1"/>
        <end position="24"/>
    </location>
</feature>
<proteinExistence type="predicted"/>
<dbReference type="AlphaFoldDB" id="A0A930Y8U8"/>
<sequence length="303" mass="32143">MNRRVGSAIAVWALLLAAACGSHDAPTDAVSSAVPSPSVSTLPPLPPASPEPPTGRFVGDMEQSSLDAAAGQMQVWVDNDTRRDYTPTRIVYSDPRFRAPVVATRLRDEPAQARRGFPLALPADPRCDVDAPDGSGRLVVQTTAGRTFRLPVLDEAGVVQRWVTSRCSELALERVVRISWAPRVDDGGVVKGEIGTLTLRLRPTGGPGRAVIETVGGSHLLGADDGQTWSPRVVVHGTDARSTVSLSMLPARCDDHAFMEGGNATAFRVNFTVDGEPGQVLLRMSPAGTTHAIEYARAACGYS</sequence>
<evidence type="ECO:0000313" key="3">
    <source>
        <dbReference type="EMBL" id="MBF4163446.1"/>
    </source>
</evidence>
<keyword evidence="2" id="KW-0732">Signal</keyword>
<evidence type="ECO:0000313" key="4">
    <source>
        <dbReference type="Proteomes" id="UP000656804"/>
    </source>
</evidence>
<organism evidence="3 4">
    <name type="scientific">Nocardioides acrostichi</name>
    <dbReference type="NCBI Taxonomy" id="2784339"/>
    <lineage>
        <taxon>Bacteria</taxon>
        <taxon>Bacillati</taxon>
        <taxon>Actinomycetota</taxon>
        <taxon>Actinomycetes</taxon>
        <taxon>Propionibacteriales</taxon>
        <taxon>Nocardioidaceae</taxon>
        <taxon>Nocardioides</taxon>
    </lineage>
</organism>
<evidence type="ECO:0008006" key="5">
    <source>
        <dbReference type="Google" id="ProtNLM"/>
    </source>
</evidence>
<dbReference type="RefSeq" id="WP_194504713.1">
    <property type="nucleotide sequence ID" value="NZ_JADIVZ010000012.1"/>
</dbReference>
<reference evidence="3" key="1">
    <citation type="submission" date="2020-11" db="EMBL/GenBank/DDBJ databases">
        <title>Nocardioides sp. CBS4Y-1, whole genome shotgun sequence.</title>
        <authorList>
            <person name="Tuo L."/>
        </authorList>
    </citation>
    <scope>NUCLEOTIDE SEQUENCE</scope>
    <source>
        <strain evidence="3">CBS4Y-1</strain>
    </source>
</reference>
<feature type="chain" id="PRO_5038141067" description="Lipoprotein" evidence="2">
    <location>
        <begin position="25"/>
        <end position="303"/>
    </location>
</feature>
<evidence type="ECO:0000256" key="1">
    <source>
        <dbReference type="SAM" id="MobiDB-lite"/>
    </source>
</evidence>